<dbReference type="Pfam" id="PF02458">
    <property type="entry name" value="Transferase"/>
    <property type="match status" value="1"/>
</dbReference>
<evidence type="ECO:0000313" key="4">
    <source>
        <dbReference type="Proteomes" id="UP000636709"/>
    </source>
</evidence>
<comment type="similarity">
    <text evidence="1">Belongs to the plant acyltransferase family.</text>
</comment>
<dbReference type="Gene3D" id="3.30.559.10">
    <property type="entry name" value="Chloramphenicol acetyltransferase-like domain"/>
    <property type="match status" value="3"/>
</dbReference>
<dbReference type="OrthoDB" id="1483986at2759"/>
<dbReference type="InterPro" id="IPR023213">
    <property type="entry name" value="CAT-like_dom_sf"/>
</dbReference>
<evidence type="ECO:0000256" key="2">
    <source>
        <dbReference type="ARBA" id="ARBA00022679"/>
    </source>
</evidence>
<accession>A0A835KBM2</accession>
<evidence type="ECO:0000256" key="1">
    <source>
        <dbReference type="ARBA" id="ARBA00009861"/>
    </source>
</evidence>
<reference evidence="3" key="1">
    <citation type="submission" date="2020-07" db="EMBL/GenBank/DDBJ databases">
        <title>Genome sequence and genetic diversity analysis of an under-domesticated orphan crop, white fonio (Digitaria exilis).</title>
        <authorList>
            <person name="Bennetzen J.L."/>
            <person name="Chen S."/>
            <person name="Ma X."/>
            <person name="Wang X."/>
            <person name="Yssel A.E.J."/>
            <person name="Chaluvadi S.R."/>
            <person name="Johnson M."/>
            <person name="Gangashetty P."/>
            <person name="Hamidou F."/>
            <person name="Sanogo M.D."/>
            <person name="Zwaenepoel A."/>
            <person name="Wallace J."/>
            <person name="Van De Peer Y."/>
            <person name="Van Deynze A."/>
        </authorList>
    </citation>
    <scope>NUCLEOTIDE SEQUENCE</scope>
    <source>
        <tissue evidence="3">Leaves</tissue>
    </source>
</reference>
<dbReference type="Proteomes" id="UP000636709">
    <property type="component" value="Unassembled WGS sequence"/>
</dbReference>
<dbReference type="GO" id="GO:0016747">
    <property type="term" value="F:acyltransferase activity, transferring groups other than amino-acyl groups"/>
    <property type="evidence" value="ECO:0007669"/>
    <property type="project" value="UniProtKB-ARBA"/>
</dbReference>
<dbReference type="InterPro" id="IPR050898">
    <property type="entry name" value="Plant_acyltransferase"/>
</dbReference>
<sequence length="660" mass="70744">MTTLTFAVRRHDPELIGPAAPTPRETKRLSDIDHQGTRMHMPMAFFYCGGHRGSDDPAAVIRRALGEALVPYYPLAGRIREVAGKLVVDCTGERVLFVEADADVRLAELEAETGVRIVSSPHGQVTRLLCGGFVFALRIDHALCDAAGLAQFISAVAELARGLPSPTIAPAWSRKLLDARSPPHPALPNPAYDPIPLTPEPPSGGDMVTRAFTFTRADIAAIKQGLPPHLRDKATTFEALAAAIWRGRVVALDPPAGDHMMRLGFTVSVRRFPELGLPAGYYGNAVVFVMATATAGALQDGSLGDAVELVREAKALVTAEYVRSVANLLALRRRPSASPAAARGVLPHRGLPPLADILIVSDARHAGFHTVDLGWGGPVYGGTVHTHAHQPISAVFSAVKNGDGEDVMVVVPLTLTRPAMDRFASEIEMLVKASRGIPELGLPAGYYGNTAVPSSAVTTAGALRASSLGDVVGMVRYVRSTVDLLARRGRPFAAAENLFVLSDNRHLGLHRVDFNWVGRAGVRSRASDREEHNMSAIRVWAVPIPIVVCTDFFFPPARRSIAGRDGSTIGNAAASSSWPLLAAMRGRRTPARPTRSRRTGLWSPMCRVSDTTNTLPAGRLCRRTPSADRTYSAVTVFFASRTISTVSSHRADPPGPPRWS</sequence>
<dbReference type="PANTHER" id="PTHR31147">
    <property type="entry name" value="ACYL TRANSFERASE 4"/>
    <property type="match status" value="1"/>
</dbReference>
<keyword evidence="4" id="KW-1185">Reference proteome</keyword>
<evidence type="ECO:0000313" key="3">
    <source>
        <dbReference type="EMBL" id="KAF8725824.1"/>
    </source>
</evidence>
<dbReference type="AlphaFoldDB" id="A0A835KBM2"/>
<name>A0A835KBM2_9POAL</name>
<protein>
    <submittedName>
        <fullName evidence="3">Uncharacterized protein</fullName>
    </submittedName>
</protein>
<gene>
    <name evidence="3" type="ORF">HU200_020385</name>
</gene>
<proteinExistence type="inferred from homology"/>
<dbReference type="EMBL" id="JACEFO010001653">
    <property type="protein sequence ID" value="KAF8725824.1"/>
    <property type="molecule type" value="Genomic_DNA"/>
</dbReference>
<keyword evidence="2" id="KW-0808">Transferase</keyword>
<comment type="caution">
    <text evidence="3">The sequence shown here is derived from an EMBL/GenBank/DDBJ whole genome shotgun (WGS) entry which is preliminary data.</text>
</comment>
<dbReference type="PANTHER" id="PTHR31147:SF66">
    <property type="entry name" value="OS05G0315700 PROTEIN"/>
    <property type="match status" value="1"/>
</dbReference>
<organism evidence="3 4">
    <name type="scientific">Digitaria exilis</name>
    <dbReference type="NCBI Taxonomy" id="1010633"/>
    <lineage>
        <taxon>Eukaryota</taxon>
        <taxon>Viridiplantae</taxon>
        <taxon>Streptophyta</taxon>
        <taxon>Embryophyta</taxon>
        <taxon>Tracheophyta</taxon>
        <taxon>Spermatophyta</taxon>
        <taxon>Magnoliopsida</taxon>
        <taxon>Liliopsida</taxon>
        <taxon>Poales</taxon>
        <taxon>Poaceae</taxon>
        <taxon>PACMAD clade</taxon>
        <taxon>Panicoideae</taxon>
        <taxon>Panicodae</taxon>
        <taxon>Paniceae</taxon>
        <taxon>Anthephorinae</taxon>
        <taxon>Digitaria</taxon>
    </lineage>
</organism>